<name>A0ABY5HRF8_9GAMM</name>
<sequence length="426" mass="47350">MSRQITLVLKGYPRLSETFIAQEIRALELRGLNITLASLRHPTDKSTHPIHDEIQAPVLYLPEYLHQEPLRLLKGWWKARRMPGYRRCLQHWWQDLKRDCSRNRLRRLGQALVLAAELPPGTEQLYAHFLHTPASVTRYCALLTGLPWSASAHAKDIWTSDAWELREKLAELAWLATCTGANHSYLQGLAADPSRVHLVYHGLDLRRFSAPPSVPQLRDAQQAQDPVRLISVGRAVAKKGYDDLLNALAALPADCAWQLTHIGGGPLLKSLKQQAQALGIDARIQWLGALPQQQVLESYRASDLFVLASKIVDDGDRDGLPNVLMEAQSQGLCCLSTTISGIPELIEHGSTGWLVGPGEPAALTDALQQLLHDPALRTRLGQAGQQRVQQVFDVERGIDQLAELFDLPATTERPAVANPQPCHCDH</sequence>
<dbReference type="GO" id="GO:0016757">
    <property type="term" value="F:glycosyltransferase activity"/>
    <property type="evidence" value="ECO:0007669"/>
    <property type="project" value="UniProtKB-KW"/>
</dbReference>
<evidence type="ECO:0000313" key="2">
    <source>
        <dbReference type="EMBL" id="UTW13789.1"/>
    </source>
</evidence>
<dbReference type="InterPro" id="IPR001296">
    <property type="entry name" value="Glyco_trans_1"/>
</dbReference>
<organism evidence="2 3">
    <name type="scientific">Marinobacterium rhizophilum</name>
    <dbReference type="NCBI Taxonomy" id="420402"/>
    <lineage>
        <taxon>Bacteria</taxon>
        <taxon>Pseudomonadati</taxon>
        <taxon>Pseudomonadota</taxon>
        <taxon>Gammaproteobacteria</taxon>
        <taxon>Oceanospirillales</taxon>
        <taxon>Oceanospirillaceae</taxon>
        <taxon>Marinobacterium</taxon>
    </lineage>
</organism>
<feature type="domain" description="Glycosyl transferase family 1" evidence="1">
    <location>
        <begin position="223"/>
        <end position="387"/>
    </location>
</feature>
<evidence type="ECO:0000259" key="1">
    <source>
        <dbReference type="Pfam" id="PF00534"/>
    </source>
</evidence>
<dbReference type="PANTHER" id="PTHR45947:SF14">
    <property type="entry name" value="SLL1723 PROTEIN"/>
    <property type="match status" value="1"/>
</dbReference>
<dbReference type="SUPFAM" id="SSF53756">
    <property type="entry name" value="UDP-Glycosyltransferase/glycogen phosphorylase"/>
    <property type="match status" value="1"/>
</dbReference>
<dbReference type="Pfam" id="PF00534">
    <property type="entry name" value="Glycos_transf_1"/>
    <property type="match status" value="1"/>
</dbReference>
<accession>A0ABY5HRF8</accession>
<dbReference type="EC" id="2.4.-.-" evidence="2"/>
<keyword evidence="2" id="KW-0328">Glycosyltransferase</keyword>
<protein>
    <submittedName>
        <fullName evidence="2">Glycosyltransferase</fullName>
        <ecNumber evidence="2">2.4.-.-</ecNumber>
    </submittedName>
</protein>
<reference evidence="2" key="1">
    <citation type="submission" date="2021-04" db="EMBL/GenBank/DDBJ databases">
        <title>Oceanospirillales bacteria with DddD are important DMSP degraders in coastal seawater.</title>
        <authorList>
            <person name="Liu J."/>
        </authorList>
    </citation>
    <scope>NUCLEOTIDE SEQUENCE</scope>
    <source>
        <strain evidence="2">D13-1</strain>
    </source>
</reference>
<evidence type="ECO:0000313" key="3">
    <source>
        <dbReference type="Proteomes" id="UP001058461"/>
    </source>
</evidence>
<dbReference type="Proteomes" id="UP001058461">
    <property type="component" value="Chromosome"/>
</dbReference>
<keyword evidence="2" id="KW-0808">Transferase</keyword>
<dbReference type="Gene3D" id="3.40.50.2000">
    <property type="entry name" value="Glycogen Phosphorylase B"/>
    <property type="match status" value="2"/>
</dbReference>
<gene>
    <name evidence="2" type="ORF">KDW95_09200</name>
</gene>
<keyword evidence="3" id="KW-1185">Reference proteome</keyword>
<dbReference type="PANTHER" id="PTHR45947">
    <property type="entry name" value="SULFOQUINOVOSYL TRANSFERASE SQD2"/>
    <property type="match status" value="1"/>
</dbReference>
<proteinExistence type="predicted"/>
<dbReference type="InterPro" id="IPR050194">
    <property type="entry name" value="Glycosyltransferase_grp1"/>
</dbReference>
<dbReference type="EMBL" id="CP073347">
    <property type="protein sequence ID" value="UTW13789.1"/>
    <property type="molecule type" value="Genomic_DNA"/>
</dbReference>
<dbReference type="RefSeq" id="WP_255855978.1">
    <property type="nucleotide sequence ID" value="NZ_CP073347.1"/>
</dbReference>